<feature type="transmembrane region" description="Helical" evidence="1">
    <location>
        <begin position="88"/>
        <end position="107"/>
    </location>
</feature>
<reference evidence="4" key="1">
    <citation type="submission" date="2021-01" db="EMBL/GenBank/DDBJ databases">
        <title>Whole genome shotgun sequence of Actinocatenispora rupis NBRC 107355.</title>
        <authorList>
            <person name="Komaki H."/>
            <person name="Tamura T."/>
        </authorList>
    </citation>
    <scope>NUCLEOTIDE SEQUENCE</scope>
    <source>
        <strain evidence="4">NBRC 107355</strain>
    </source>
</reference>
<evidence type="ECO:0000259" key="3">
    <source>
        <dbReference type="Pfam" id="PF16192"/>
    </source>
</evidence>
<comment type="caution">
    <text evidence="4">The sequence shown here is derived from an EMBL/GenBank/DDBJ whole genome shotgun (WGS) entry which is preliminary data.</text>
</comment>
<keyword evidence="1" id="KW-0472">Membrane</keyword>
<comment type="similarity">
    <text evidence="1">Belongs to the glycosyltransferase 39 family.</text>
</comment>
<evidence type="ECO:0000259" key="2">
    <source>
        <dbReference type="Pfam" id="PF13231"/>
    </source>
</evidence>
<keyword evidence="1" id="KW-1003">Cell membrane</keyword>
<dbReference type="PANTHER" id="PTHR10050:SF46">
    <property type="entry name" value="PROTEIN O-MANNOSYL-TRANSFERASE 2"/>
    <property type="match status" value="1"/>
</dbReference>
<dbReference type="GO" id="GO:0005886">
    <property type="term" value="C:plasma membrane"/>
    <property type="evidence" value="ECO:0007669"/>
    <property type="project" value="UniProtKB-SubCell"/>
</dbReference>
<feature type="transmembrane region" description="Helical" evidence="1">
    <location>
        <begin position="181"/>
        <end position="199"/>
    </location>
</feature>
<accession>A0A8J3J2E1</accession>
<evidence type="ECO:0000256" key="1">
    <source>
        <dbReference type="RuleBase" id="RU367007"/>
    </source>
</evidence>
<feature type="transmembrane region" description="Helical" evidence="1">
    <location>
        <begin position="243"/>
        <end position="264"/>
    </location>
</feature>
<feature type="transmembrane region" description="Helical" evidence="1">
    <location>
        <begin position="376"/>
        <end position="394"/>
    </location>
</feature>
<dbReference type="AlphaFoldDB" id="A0A8J3J2E1"/>
<comment type="pathway">
    <text evidence="1">Protein modification; protein glycosylation.</text>
</comment>
<comment type="subcellular location">
    <subcellularLocation>
        <location evidence="1">Cell membrane</location>
    </subcellularLocation>
</comment>
<feature type="transmembrane region" description="Helical" evidence="1">
    <location>
        <begin position="114"/>
        <end position="132"/>
    </location>
</feature>
<feature type="transmembrane region" description="Helical" evidence="1">
    <location>
        <begin position="205"/>
        <end position="222"/>
    </location>
</feature>
<feature type="domain" description="Protein O-mannosyl-transferase C-terminal four TM" evidence="3">
    <location>
        <begin position="290"/>
        <end position="476"/>
    </location>
</feature>
<feature type="transmembrane region" description="Helical" evidence="1">
    <location>
        <begin position="351"/>
        <end position="369"/>
    </location>
</feature>
<comment type="function">
    <text evidence="1">Protein O-mannosyltransferase that catalyzes the transfer of a single mannose residue from a polyprenol phospho-mannosyl lipidic donor to the hydroxyl group of selected serine and threonine residues in acceptor proteins.</text>
</comment>
<organism evidence="4 5">
    <name type="scientific">Actinocatenispora rupis</name>
    <dbReference type="NCBI Taxonomy" id="519421"/>
    <lineage>
        <taxon>Bacteria</taxon>
        <taxon>Bacillati</taxon>
        <taxon>Actinomycetota</taxon>
        <taxon>Actinomycetes</taxon>
        <taxon>Micromonosporales</taxon>
        <taxon>Micromonosporaceae</taxon>
        <taxon>Actinocatenispora</taxon>
    </lineage>
</organism>
<protein>
    <recommendedName>
        <fullName evidence="1">Polyprenol-phosphate-mannose--protein mannosyltransferase</fullName>
        <ecNumber evidence="1">2.4.1.-</ecNumber>
    </recommendedName>
</protein>
<keyword evidence="1" id="KW-0812">Transmembrane</keyword>
<dbReference type="UniPathway" id="UPA00378"/>
<feature type="transmembrane region" description="Helical" evidence="1">
    <location>
        <begin position="138"/>
        <end position="156"/>
    </location>
</feature>
<dbReference type="InterPro" id="IPR032421">
    <property type="entry name" value="PMT_4TMC"/>
</dbReference>
<dbReference type="EC" id="2.4.1.-" evidence="1"/>
<dbReference type="Pfam" id="PF13231">
    <property type="entry name" value="PMT_2"/>
    <property type="match status" value="1"/>
</dbReference>
<dbReference type="InterPro" id="IPR027005">
    <property type="entry name" value="PMT-like"/>
</dbReference>
<name>A0A8J3J2E1_9ACTN</name>
<feature type="domain" description="Glycosyltransferase RgtA/B/C/D-like" evidence="2">
    <location>
        <begin position="66"/>
        <end position="167"/>
    </location>
</feature>
<keyword evidence="1" id="KW-0808">Transferase</keyword>
<proteinExistence type="inferred from homology"/>
<feature type="transmembrane region" description="Helical" evidence="1">
    <location>
        <begin position="400"/>
        <end position="423"/>
    </location>
</feature>
<dbReference type="Pfam" id="PF16192">
    <property type="entry name" value="PMT_4TMC"/>
    <property type="match status" value="1"/>
</dbReference>
<feature type="transmembrane region" description="Helical" evidence="1">
    <location>
        <begin position="435"/>
        <end position="456"/>
    </location>
</feature>
<dbReference type="GO" id="GO:0004169">
    <property type="term" value="F:dolichyl-phosphate-mannose-protein mannosyltransferase activity"/>
    <property type="evidence" value="ECO:0007669"/>
    <property type="project" value="UniProtKB-UniRule"/>
</dbReference>
<dbReference type="Proteomes" id="UP000612808">
    <property type="component" value="Unassembled WGS sequence"/>
</dbReference>
<dbReference type="InterPro" id="IPR038731">
    <property type="entry name" value="RgtA/B/C-like"/>
</dbReference>
<dbReference type="PANTHER" id="PTHR10050">
    <property type="entry name" value="DOLICHYL-PHOSPHATE-MANNOSE--PROTEIN MANNOSYLTRANSFERASE"/>
    <property type="match status" value="1"/>
</dbReference>
<keyword evidence="1" id="KW-1133">Transmembrane helix</keyword>
<evidence type="ECO:0000313" key="5">
    <source>
        <dbReference type="Proteomes" id="UP000612808"/>
    </source>
</evidence>
<dbReference type="EMBL" id="BOMB01000007">
    <property type="protein sequence ID" value="GID10306.1"/>
    <property type="molecule type" value="Genomic_DNA"/>
</dbReference>
<keyword evidence="5" id="KW-1185">Reference proteome</keyword>
<keyword evidence="1" id="KW-0328">Glycosyltransferase</keyword>
<gene>
    <name evidence="4" type="ORF">Aru02nite_11950</name>
</gene>
<evidence type="ECO:0000313" key="4">
    <source>
        <dbReference type="EMBL" id="GID10306.1"/>
    </source>
</evidence>
<sequence length="480" mass="53619">MPADGPASWLFTAAVAAVAALLRLVGLAHPKGKIFDEIYYATDAHNLLLHGVEWDDKTDSGSFIAHPPLGKWIIGVGELLFGNNETGWRIMSVVAGVVSVVILVRLARRMFRSTLLGCTAGLLMTLDGMAFVSSRVALLDIFLMMFVLAAFACLVMDREAVRARWLGLLERGGDPATERPAHGVPWWRLAAAVLLGAGMAVKWSAVWYILLFFVLAYVWDAHARRAAGVRHPWRDAILDEFGWLLASLGVIVVVYLAAWSGWFANDHSWDRHWLRDHHMPEPPVIGALVNLFEYHRDILAFHTGLTTKHGYQSWPLQWLTLARPVSYYYSANGPCGSNQCAAEVLLLGTPALWWAFVPALGATAWWAIAKRDWRGWFVLVGAAMGIVPWLYYQFSDHRTMFYFYALPAEPFLVLAVTMALGMVIGPRTATAERRLVGALVAGGYVAIVALCFLYFYPLYVGETIPYSDWFARMWLGNKWI</sequence>